<evidence type="ECO:0000313" key="2">
    <source>
        <dbReference type="EMBL" id="KAI1853876.1"/>
    </source>
</evidence>
<dbReference type="PANTHER" id="PTHR33481">
    <property type="entry name" value="REVERSE TRANSCRIPTASE"/>
    <property type="match status" value="1"/>
</dbReference>
<feature type="compositionally biased region" description="Basic and acidic residues" evidence="1">
    <location>
        <begin position="207"/>
        <end position="220"/>
    </location>
</feature>
<organism evidence="2 3">
    <name type="scientific">Neoarthrinium moseri</name>
    <dbReference type="NCBI Taxonomy" id="1658444"/>
    <lineage>
        <taxon>Eukaryota</taxon>
        <taxon>Fungi</taxon>
        <taxon>Dikarya</taxon>
        <taxon>Ascomycota</taxon>
        <taxon>Pezizomycotina</taxon>
        <taxon>Sordariomycetes</taxon>
        <taxon>Xylariomycetidae</taxon>
        <taxon>Amphisphaeriales</taxon>
        <taxon>Apiosporaceae</taxon>
        <taxon>Neoarthrinium</taxon>
    </lineage>
</organism>
<evidence type="ECO:0008006" key="4">
    <source>
        <dbReference type="Google" id="ProtNLM"/>
    </source>
</evidence>
<dbReference type="PANTHER" id="PTHR33481:SF1">
    <property type="entry name" value="ENDONUCLEASE_EXONUCLEASE_PHOSPHATASE DOMAIN-CONTAINING PROTEIN-RELATED"/>
    <property type="match status" value="1"/>
</dbReference>
<proteinExistence type="predicted"/>
<comment type="caution">
    <text evidence="2">The sequence shown here is derived from an EMBL/GenBank/DDBJ whole genome shotgun (WGS) entry which is preliminary data.</text>
</comment>
<protein>
    <recommendedName>
        <fullName evidence="4">Reverse transcriptase domain-containing protein</fullName>
    </recommendedName>
</protein>
<dbReference type="EMBL" id="JAFIMR010000055">
    <property type="protein sequence ID" value="KAI1853876.1"/>
    <property type="molecule type" value="Genomic_DNA"/>
</dbReference>
<dbReference type="Proteomes" id="UP000829685">
    <property type="component" value="Unassembled WGS sequence"/>
</dbReference>
<evidence type="ECO:0000256" key="1">
    <source>
        <dbReference type="SAM" id="MobiDB-lite"/>
    </source>
</evidence>
<evidence type="ECO:0000313" key="3">
    <source>
        <dbReference type="Proteomes" id="UP000829685"/>
    </source>
</evidence>
<sequence>MLEKNRGIAQLAAEAPRLDFTCLFQAFISNGHYPAPFKATEVVIIPKPGKKEYSDPGTYRPISLLSCLGKGLERLLARRMAWTVIQSGILAPQHFKALPKRPPTDLVMALILDIEQALNQGLVATLVTANVKRAFDAADEGPRPQSLPQKTLFGEIFVRYKPSGDNGLITKYLAQNGQKITRIKDSRKVTQGDGVVNAEAKGHMKKEKIVNDNSEQPHQD</sequence>
<feature type="region of interest" description="Disordered" evidence="1">
    <location>
        <begin position="200"/>
        <end position="220"/>
    </location>
</feature>
<keyword evidence="3" id="KW-1185">Reference proteome</keyword>
<reference evidence="2" key="1">
    <citation type="submission" date="2021-03" db="EMBL/GenBank/DDBJ databases">
        <title>Revisited historic fungal species revealed as producer of novel bioactive compounds through whole genome sequencing and comparative genomics.</title>
        <authorList>
            <person name="Vignolle G.A."/>
            <person name="Hochenegger N."/>
            <person name="Mach R.L."/>
            <person name="Mach-Aigner A.R."/>
            <person name="Javad Rahimi M."/>
            <person name="Salim K.A."/>
            <person name="Chan C.M."/>
            <person name="Lim L.B.L."/>
            <person name="Cai F."/>
            <person name="Druzhinina I.S."/>
            <person name="U'Ren J.M."/>
            <person name="Derntl C."/>
        </authorList>
    </citation>
    <scope>NUCLEOTIDE SEQUENCE</scope>
    <source>
        <strain evidence="2">TUCIM 5799</strain>
    </source>
</reference>
<accession>A0A9Q0AJJ8</accession>
<dbReference type="AlphaFoldDB" id="A0A9Q0AJJ8"/>
<name>A0A9Q0AJJ8_9PEZI</name>
<gene>
    <name evidence="2" type="ORF">JX265_012561</name>
</gene>